<dbReference type="GeneID" id="100216347"/>
<dbReference type="OrthoDB" id="7698488at2759"/>
<reference evidence="6" key="1">
    <citation type="submission" date="2021-01" db="UniProtKB">
        <authorList>
            <consortium name="EnsemblMetazoa"/>
        </authorList>
    </citation>
    <scope>IDENTIFICATION</scope>
</reference>
<evidence type="ECO:0000256" key="2">
    <source>
        <dbReference type="ARBA" id="ARBA00006524"/>
    </source>
</evidence>
<dbReference type="KEGG" id="nvi:100216347"/>
<comment type="similarity">
    <text evidence="2">Belongs to the TSR2 family.</text>
</comment>
<dbReference type="Proteomes" id="UP000002358">
    <property type="component" value="Chromosome 3"/>
</dbReference>
<dbReference type="InParanoid" id="A0A7M6UR68"/>
<evidence type="ECO:0000313" key="7">
    <source>
        <dbReference type="Proteomes" id="UP000002358"/>
    </source>
</evidence>
<dbReference type="SMR" id="A0A7M6UR68"/>
<dbReference type="AlphaFoldDB" id="A0A7M6UR68"/>
<protein>
    <recommendedName>
        <fullName evidence="3">Pre-rRNA-processing protein TSR2 homolog</fullName>
    </recommendedName>
</protein>
<dbReference type="PANTHER" id="PTHR21250">
    <property type="entry name" value="PRE-RRNA-PROCESSING PROTEIN TSR2 HOMOLOG"/>
    <property type="match status" value="1"/>
</dbReference>
<accession>A0A7M6UR68</accession>
<comment type="function">
    <text evidence="1">May be involved in 20S pre-rRNA processing.</text>
</comment>
<proteinExistence type="inferred from homology"/>
<feature type="compositionally biased region" description="Acidic residues" evidence="5">
    <location>
        <begin position="127"/>
        <end position="138"/>
    </location>
</feature>
<feature type="region of interest" description="Disordered" evidence="5">
    <location>
        <begin position="124"/>
        <end position="148"/>
    </location>
</feature>
<evidence type="ECO:0000256" key="5">
    <source>
        <dbReference type="SAM" id="MobiDB-lite"/>
    </source>
</evidence>
<dbReference type="FunCoup" id="A0A7M6UR68">
    <property type="interactions" value="1217"/>
</dbReference>
<name>A0A7M6UR68_NASVI</name>
<dbReference type="EnsemblMetazoa" id="NM_001142342">
    <property type="protein sequence ID" value="NP_001135814"/>
    <property type="gene ID" value="GeneID_100216347"/>
</dbReference>
<evidence type="ECO:0000256" key="4">
    <source>
        <dbReference type="ARBA" id="ARBA00022552"/>
    </source>
</evidence>
<dbReference type="RefSeq" id="NP_001135814.1">
    <property type="nucleotide sequence ID" value="NM_001142342.2"/>
</dbReference>
<sequence length="161" mass="18793">MADNNERCLNIIERIFSNWTALRMAVEHGMGSTEQARNFCEYVAEILRINEKLDQLDLAAELEDYMDAEFHTQLEDDSEKQVAEEIHRLHYLLLNDVEKLDSEILKLPEVKPWIVKKTETVRKVLDEAEGNDDEDDEGTNVPRNKMEVDDDGFALVTRKRR</sequence>
<evidence type="ECO:0000313" key="6">
    <source>
        <dbReference type="EnsemblMetazoa" id="NP_001135814"/>
    </source>
</evidence>
<organism evidence="6 7">
    <name type="scientific">Nasonia vitripennis</name>
    <name type="common">Parasitic wasp</name>
    <dbReference type="NCBI Taxonomy" id="7425"/>
    <lineage>
        <taxon>Eukaryota</taxon>
        <taxon>Metazoa</taxon>
        <taxon>Ecdysozoa</taxon>
        <taxon>Arthropoda</taxon>
        <taxon>Hexapoda</taxon>
        <taxon>Insecta</taxon>
        <taxon>Pterygota</taxon>
        <taxon>Neoptera</taxon>
        <taxon>Endopterygota</taxon>
        <taxon>Hymenoptera</taxon>
        <taxon>Apocrita</taxon>
        <taxon>Proctotrupomorpha</taxon>
        <taxon>Chalcidoidea</taxon>
        <taxon>Pteromalidae</taxon>
        <taxon>Pteromalinae</taxon>
        <taxon>Nasonia</taxon>
    </lineage>
</organism>
<keyword evidence="7" id="KW-1185">Reference proteome</keyword>
<dbReference type="Pfam" id="PF10273">
    <property type="entry name" value="WGG"/>
    <property type="match status" value="1"/>
</dbReference>
<evidence type="ECO:0000256" key="1">
    <source>
        <dbReference type="ARBA" id="ARBA00002210"/>
    </source>
</evidence>
<dbReference type="InterPro" id="IPR019398">
    <property type="entry name" value="Pre-rRNA_process_TSR2"/>
</dbReference>
<dbReference type="CTD" id="90121"/>
<dbReference type="GO" id="GO:0006364">
    <property type="term" value="P:rRNA processing"/>
    <property type="evidence" value="ECO:0007669"/>
    <property type="project" value="UniProtKB-KW"/>
</dbReference>
<keyword evidence="4" id="KW-0698">rRNA processing</keyword>
<evidence type="ECO:0000256" key="3">
    <source>
        <dbReference type="ARBA" id="ARBA00017551"/>
    </source>
</evidence>